<dbReference type="Proteomes" id="UP000815677">
    <property type="component" value="Unassembled WGS sequence"/>
</dbReference>
<evidence type="ECO:0000313" key="2">
    <source>
        <dbReference type="EMBL" id="GAT45045.1"/>
    </source>
</evidence>
<accession>A0ABQ0L2D3</accession>
<evidence type="ECO:0000313" key="3">
    <source>
        <dbReference type="Proteomes" id="UP000815677"/>
    </source>
</evidence>
<proteinExistence type="predicted"/>
<protein>
    <submittedName>
        <fullName evidence="2">Uncharacterized protein</fullName>
    </submittedName>
</protein>
<reference evidence="2" key="1">
    <citation type="submission" date="2014-09" db="EMBL/GenBank/DDBJ databases">
        <title>Genome sequence of the luminous mushroom Mycena chlorophos for searching fungal bioluminescence genes.</title>
        <authorList>
            <person name="Tanaka Y."/>
            <person name="Kasuga D."/>
            <person name="Oba Y."/>
            <person name="Hase S."/>
            <person name="Sato K."/>
            <person name="Oba Y."/>
            <person name="Sakakibara Y."/>
        </authorList>
    </citation>
    <scope>NUCLEOTIDE SEQUENCE</scope>
</reference>
<feature type="region of interest" description="Disordered" evidence="1">
    <location>
        <begin position="49"/>
        <end position="94"/>
    </location>
</feature>
<gene>
    <name evidence="2" type="ORF">MCHLO_02641</name>
</gene>
<feature type="compositionally biased region" description="Basic and acidic residues" evidence="1">
    <location>
        <begin position="85"/>
        <end position="94"/>
    </location>
</feature>
<keyword evidence="3" id="KW-1185">Reference proteome</keyword>
<organism evidence="2 3">
    <name type="scientific">Mycena chlorophos</name>
    <name type="common">Agaric fungus</name>
    <name type="synonym">Agaricus chlorophos</name>
    <dbReference type="NCBI Taxonomy" id="658473"/>
    <lineage>
        <taxon>Eukaryota</taxon>
        <taxon>Fungi</taxon>
        <taxon>Dikarya</taxon>
        <taxon>Basidiomycota</taxon>
        <taxon>Agaricomycotina</taxon>
        <taxon>Agaricomycetes</taxon>
        <taxon>Agaricomycetidae</taxon>
        <taxon>Agaricales</taxon>
        <taxon>Marasmiineae</taxon>
        <taxon>Mycenaceae</taxon>
        <taxon>Mycena</taxon>
    </lineage>
</organism>
<name>A0ABQ0L2D3_MYCCL</name>
<feature type="non-terminal residue" evidence="2">
    <location>
        <position position="1"/>
    </location>
</feature>
<feature type="compositionally biased region" description="Low complexity" evidence="1">
    <location>
        <begin position="49"/>
        <end position="62"/>
    </location>
</feature>
<evidence type="ECO:0000256" key="1">
    <source>
        <dbReference type="SAM" id="MobiDB-lite"/>
    </source>
</evidence>
<dbReference type="EMBL" id="DF840609">
    <property type="protein sequence ID" value="GAT45045.1"/>
    <property type="molecule type" value="Genomic_DNA"/>
</dbReference>
<sequence>ILAKDFSLLVGNVTITLPDTLTGPDYTFVVFGDSGNYSPVFTICGTVGSTTGTQCNSTTTTTTPPPGGGPTVTSASSVTETNAQAKDDVPNGSF</sequence>